<comment type="subunit">
    <text evidence="8">Homodimers and heterodimers.</text>
</comment>
<dbReference type="Gene3D" id="3.10.20.90">
    <property type="entry name" value="Phosphatidylinositol 3-kinase Catalytic Subunit, Chain A, domain 1"/>
    <property type="match status" value="1"/>
</dbReference>
<evidence type="ECO:0000256" key="5">
    <source>
        <dbReference type="ARBA" id="ARBA00023163"/>
    </source>
</evidence>
<dbReference type="PANTHER" id="PTHR31734">
    <property type="entry name" value="AUXIN-RESPONSIVE PROTEIN IAA17"/>
    <property type="match status" value="1"/>
</dbReference>
<comment type="subcellular location">
    <subcellularLocation>
        <location evidence="1 8">Nucleus</location>
    </subcellularLocation>
</comment>
<evidence type="ECO:0000313" key="11">
    <source>
        <dbReference type="EMBL" id="GEZ36005.1"/>
    </source>
</evidence>
<evidence type="ECO:0000256" key="1">
    <source>
        <dbReference type="ARBA" id="ARBA00004123"/>
    </source>
</evidence>
<keyword evidence="5 8" id="KW-0804">Transcription</keyword>
<dbReference type="GO" id="GO:0006355">
    <property type="term" value="P:regulation of DNA-templated transcription"/>
    <property type="evidence" value="ECO:0007669"/>
    <property type="project" value="InterPro"/>
</dbReference>
<evidence type="ECO:0000256" key="3">
    <source>
        <dbReference type="ARBA" id="ARBA00022491"/>
    </source>
</evidence>
<evidence type="ECO:0000256" key="4">
    <source>
        <dbReference type="ARBA" id="ARBA00023015"/>
    </source>
</evidence>
<dbReference type="GO" id="GO:0005634">
    <property type="term" value="C:nucleus"/>
    <property type="evidence" value="ECO:0007669"/>
    <property type="project" value="UniProtKB-SubCell"/>
</dbReference>
<keyword evidence="4 8" id="KW-0805">Transcription regulation</keyword>
<keyword evidence="6 8" id="KW-0539">Nucleus</keyword>
<keyword evidence="3 8" id="KW-0678">Repressor</keyword>
<dbReference type="InterPro" id="IPR033389">
    <property type="entry name" value="AUX/IAA_dom"/>
</dbReference>
<organism evidence="11">
    <name type="scientific">Tanacetum cinerariifolium</name>
    <name type="common">Dalmatian daisy</name>
    <name type="synonym">Chrysanthemum cinerariifolium</name>
    <dbReference type="NCBI Taxonomy" id="118510"/>
    <lineage>
        <taxon>Eukaryota</taxon>
        <taxon>Viridiplantae</taxon>
        <taxon>Streptophyta</taxon>
        <taxon>Embryophyta</taxon>
        <taxon>Tracheophyta</taxon>
        <taxon>Spermatophyta</taxon>
        <taxon>Magnoliopsida</taxon>
        <taxon>eudicotyledons</taxon>
        <taxon>Gunneridae</taxon>
        <taxon>Pentapetalae</taxon>
        <taxon>asterids</taxon>
        <taxon>campanulids</taxon>
        <taxon>Asterales</taxon>
        <taxon>Asteraceae</taxon>
        <taxon>Asteroideae</taxon>
        <taxon>Anthemideae</taxon>
        <taxon>Anthemidinae</taxon>
        <taxon>Tanacetum</taxon>
    </lineage>
</organism>
<evidence type="ECO:0000256" key="7">
    <source>
        <dbReference type="ARBA" id="ARBA00023294"/>
    </source>
</evidence>
<dbReference type="GO" id="GO:0009734">
    <property type="term" value="P:auxin-activated signaling pathway"/>
    <property type="evidence" value="ECO:0007669"/>
    <property type="project" value="UniProtKB-UniRule"/>
</dbReference>
<dbReference type="Pfam" id="PF02309">
    <property type="entry name" value="AUX_IAA"/>
    <property type="match status" value="1"/>
</dbReference>
<keyword evidence="7 8" id="KW-0927">Auxin signaling pathway</keyword>
<comment type="similarity">
    <text evidence="2 8">Belongs to the Aux/IAA family.</text>
</comment>
<dbReference type="SUPFAM" id="SSF54277">
    <property type="entry name" value="CAD &amp; PB1 domains"/>
    <property type="match status" value="1"/>
</dbReference>
<comment type="caution">
    <text evidence="11">The sequence shown here is derived from an EMBL/GenBank/DDBJ whole genome shotgun (WGS) entry which is preliminary data.</text>
</comment>
<proteinExistence type="inferred from homology"/>
<name>A0A699I8R1_TANCI</name>
<reference evidence="11" key="1">
    <citation type="journal article" date="2019" name="Sci. Rep.">
        <title>Draft genome of Tanacetum cinerariifolium, the natural source of mosquito coil.</title>
        <authorList>
            <person name="Yamashiro T."/>
            <person name="Shiraishi A."/>
            <person name="Satake H."/>
            <person name="Nakayama K."/>
        </authorList>
    </citation>
    <scope>NUCLEOTIDE SEQUENCE</scope>
</reference>
<comment type="function">
    <text evidence="8">Aux/IAA proteins are short-lived transcriptional factors that function as repressors of early auxin response genes at low auxin concentrations.</text>
</comment>
<accession>A0A699I8R1</accession>
<feature type="region of interest" description="Disordered" evidence="9">
    <location>
        <begin position="1"/>
        <end position="22"/>
    </location>
</feature>
<dbReference type="PROSITE" id="PS51745">
    <property type="entry name" value="PB1"/>
    <property type="match status" value="1"/>
</dbReference>
<evidence type="ECO:0000256" key="8">
    <source>
        <dbReference type="RuleBase" id="RU004549"/>
    </source>
</evidence>
<dbReference type="EMBL" id="BKCJ010269591">
    <property type="protein sequence ID" value="GEZ36005.1"/>
    <property type="molecule type" value="Genomic_DNA"/>
</dbReference>
<evidence type="ECO:0000256" key="2">
    <source>
        <dbReference type="ARBA" id="ARBA00006728"/>
    </source>
</evidence>
<evidence type="ECO:0000256" key="6">
    <source>
        <dbReference type="ARBA" id="ARBA00023242"/>
    </source>
</evidence>
<dbReference type="PANTHER" id="PTHR31734:SF246">
    <property type="entry name" value="AUXIN-RESPONSIVE PROTEIN"/>
    <property type="match status" value="1"/>
</dbReference>
<gene>
    <name evidence="11" type="ORF">Tci_507978</name>
</gene>
<dbReference type="InterPro" id="IPR003311">
    <property type="entry name" value="AUX_IAA"/>
</dbReference>
<protein>
    <recommendedName>
        <fullName evidence="8">Auxin-responsive protein</fullName>
    </recommendedName>
</protein>
<feature type="domain" description="PB1" evidence="10">
    <location>
        <begin position="92"/>
        <end position="181"/>
    </location>
</feature>
<sequence>MSSESSTIMSEENGLELNETELTLGLPGVTRGKKRGLPSLYDMKVLRTSEDFGDDHSDTECSDVTKPSPKKKQVIGWPPVNLFRKNVVKSKFKFVKVAVDGAPYLRKVDLESYASYQQLLRALEHISSCFTIENVRKEKKLMDLGEYVTTYEDKDGDWMLVGDVPWKMFVDTCKRIRLMRSSEASNGIVTNSNCSFSSC</sequence>
<dbReference type="InterPro" id="IPR053793">
    <property type="entry name" value="PB1-like"/>
</dbReference>
<evidence type="ECO:0000259" key="10">
    <source>
        <dbReference type="PROSITE" id="PS51745"/>
    </source>
</evidence>
<evidence type="ECO:0000256" key="9">
    <source>
        <dbReference type="SAM" id="MobiDB-lite"/>
    </source>
</evidence>
<dbReference type="AlphaFoldDB" id="A0A699I8R1"/>